<protein>
    <submittedName>
        <fullName evidence="4">PepSY domain-containing protein</fullName>
    </submittedName>
</protein>
<dbReference type="Gene3D" id="3.10.450.40">
    <property type="match status" value="2"/>
</dbReference>
<keyword evidence="2" id="KW-0732">Signal</keyword>
<feature type="compositionally biased region" description="Basic and acidic residues" evidence="1">
    <location>
        <begin position="63"/>
        <end position="84"/>
    </location>
</feature>
<sequence length="184" mass="19384">MKRKIVIATAVAALMAGGTLTAFAATGSSDDRTPPAAKVSLTEATDAALAKVPGTVESADRDDDGKGDWEIDIRTSEGTEREVTVDAQNGTVRVESGDDRHDDADDRDDRDEQDDDRDDAAAAAAAKTTSAEAEAAALKLHPGTVTEVEFDDARWQIDIKGKDGKSYDVNVDATTAKATTDQDN</sequence>
<evidence type="ECO:0000256" key="2">
    <source>
        <dbReference type="SAM" id="SignalP"/>
    </source>
</evidence>
<accession>A0A5B8IKN6</accession>
<dbReference type="InterPro" id="IPR025711">
    <property type="entry name" value="PepSY"/>
</dbReference>
<evidence type="ECO:0000313" key="5">
    <source>
        <dbReference type="Proteomes" id="UP000320580"/>
    </source>
</evidence>
<reference evidence="4 5" key="1">
    <citation type="submission" date="2019-07" db="EMBL/GenBank/DDBJ databases">
        <authorList>
            <person name="Zhu P."/>
        </authorList>
    </citation>
    <scope>NUCLEOTIDE SEQUENCE [LARGE SCALE GENOMIC DNA]</scope>
    <source>
        <strain evidence="4 5">SSL-25</strain>
    </source>
</reference>
<dbReference type="KEGG" id="sqz:FQU76_23960"/>
<dbReference type="RefSeq" id="WP_146482373.1">
    <property type="nucleotide sequence ID" value="NZ_CP042266.1"/>
</dbReference>
<dbReference type="OrthoDB" id="4336385at2"/>
<dbReference type="AlphaFoldDB" id="A0A5B8IKN6"/>
<feature type="chain" id="PRO_5022791123" evidence="2">
    <location>
        <begin position="25"/>
        <end position="184"/>
    </location>
</feature>
<feature type="domain" description="PepSY" evidence="3">
    <location>
        <begin position="38"/>
        <end position="92"/>
    </location>
</feature>
<dbReference type="Pfam" id="PF03413">
    <property type="entry name" value="PepSY"/>
    <property type="match status" value="2"/>
</dbReference>
<evidence type="ECO:0000256" key="1">
    <source>
        <dbReference type="SAM" id="MobiDB-lite"/>
    </source>
</evidence>
<feature type="compositionally biased region" description="Basic and acidic residues" evidence="1">
    <location>
        <begin position="95"/>
        <end position="104"/>
    </location>
</feature>
<evidence type="ECO:0000259" key="3">
    <source>
        <dbReference type="Pfam" id="PF03413"/>
    </source>
</evidence>
<feature type="compositionally biased region" description="Low complexity" evidence="1">
    <location>
        <begin position="121"/>
        <end position="135"/>
    </location>
</feature>
<organism evidence="4 5">
    <name type="scientific">Streptomyces qinzhouensis</name>
    <dbReference type="NCBI Taxonomy" id="2599401"/>
    <lineage>
        <taxon>Bacteria</taxon>
        <taxon>Bacillati</taxon>
        <taxon>Actinomycetota</taxon>
        <taxon>Actinomycetes</taxon>
        <taxon>Kitasatosporales</taxon>
        <taxon>Streptomycetaceae</taxon>
        <taxon>Streptomyces</taxon>
    </lineage>
</organism>
<proteinExistence type="predicted"/>
<feature type="compositionally biased region" description="Acidic residues" evidence="1">
    <location>
        <begin position="105"/>
        <end position="118"/>
    </location>
</feature>
<keyword evidence="5" id="KW-1185">Reference proteome</keyword>
<name>A0A5B8IKN6_9ACTN</name>
<dbReference type="Proteomes" id="UP000320580">
    <property type="component" value="Chromosome"/>
</dbReference>
<feature type="region of interest" description="Disordered" evidence="1">
    <location>
        <begin position="50"/>
        <end position="135"/>
    </location>
</feature>
<dbReference type="EMBL" id="CP042266">
    <property type="protein sequence ID" value="QDY79068.1"/>
    <property type="molecule type" value="Genomic_DNA"/>
</dbReference>
<feature type="domain" description="PepSY" evidence="3">
    <location>
        <begin position="129"/>
        <end position="177"/>
    </location>
</feature>
<gene>
    <name evidence="4" type="ORF">FQU76_23960</name>
</gene>
<feature type="signal peptide" evidence="2">
    <location>
        <begin position="1"/>
        <end position="24"/>
    </location>
</feature>
<evidence type="ECO:0000313" key="4">
    <source>
        <dbReference type="EMBL" id="QDY79068.1"/>
    </source>
</evidence>